<feature type="compositionally biased region" description="Acidic residues" evidence="1">
    <location>
        <begin position="58"/>
        <end position="84"/>
    </location>
</feature>
<organism evidence="2 3">
    <name type="scientific">Amborella trichopoda</name>
    <dbReference type="NCBI Taxonomy" id="13333"/>
    <lineage>
        <taxon>Eukaryota</taxon>
        <taxon>Viridiplantae</taxon>
        <taxon>Streptophyta</taxon>
        <taxon>Embryophyta</taxon>
        <taxon>Tracheophyta</taxon>
        <taxon>Spermatophyta</taxon>
        <taxon>Magnoliopsida</taxon>
        <taxon>Amborellales</taxon>
        <taxon>Amborellaceae</taxon>
        <taxon>Amborella</taxon>
    </lineage>
</organism>
<reference evidence="3" key="1">
    <citation type="journal article" date="2013" name="Science">
        <title>The Amborella genome and the evolution of flowering plants.</title>
        <authorList>
            <consortium name="Amborella Genome Project"/>
        </authorList>
    </citation>
    <scope>NUCLEOTIDE SEQUENCE [LARGE SCALE GENOMIC DNA]</scope>
</reference>
<dbReference type="AlphaFoldDB" id="W1Q066"/>
<gene>
    <name evidence="2" type="ORF">AMTR_s00021p00241250</name>
</gene>
<keyword evidence="3" id="KW-1185">Reference proteome</keyword>
<name>W1Q066_AMBTC</name>
<protein>
    <submittedName>
        <fullName evidence="2">Uncharacterized protein</fullName>
    </submittedName>
</protein>
<dbReference type="EMBL" id="KI392560">
    <property type="protein sequence ID" value="ERN14113.1"/>
    <property type="molecule type" value="Genomic_DNA"/>
</dbReference>
<evidence type="ECO:0000313" key="3">
    <source>
        <dbReference type="Proteomes" id="UP000017836"/>
    </source>
</evidence>
<dbReference type="HOGENOM" id="CLU_167293_2_1_1"/>
<accession>W1Q066</accession>
<evidence type="ECO:0000256" key="1">
    <source>
        <dbReference type="SAM" id="MobiDB-lite"/>
    </source>
</evidence>
<dbReference type="Proteomes" id="UP000017836">
    <property type="component" value="Unassembled WGS sequence"/>
</dbReference>
<dbReference type="Gramene" id="ERN14113">
    <property type="protein sequence ID" value="ERN14113"/>
    <property type="gene ID" value="AMTR_s00021p00241250"/>
</dbReference>
<feature type="region of interest" description="Disordered" evidence="1">
    <location>
        <begin position="32"/>
        <end position="84"/>
    </location>
</feature>
<evidence type="ECO:0000313" key="2">
    <source>
        <dbReference type="EMBL" id="ERN14113.1"/>
    </source>
</evidence>
<sequence>MEGAMNYIYKLEPDYDTQLECMQPYLDHDFLRGEDTNMDDNEDVTTPNEGDMTKNMDTDDGEYAYDEDEDHNDEETDGAMENDW</sequence>
<proteinExistence type="predicted"/>